<dbReference type="InterPro" id="IPR036259">
    <property type="entry name" value="MFS_trans_sf"/>
</dbReference>
<comment type="similarity">
    <text evidence="3">Belongs to the major facilitator superfamily. TCR/Tet family.</text>
</comment>
<evidence type="ECO:0000256" key="2">
    <source>
        <dbReference type="ARBA" id="ARBA00004651"/>
    </source>
</evidence>
<keyword evidence="11" id="KW-0046">Antibiotic resistance</keyword>
<keyword evidence="4" id="KW-0050">Antiport</keyword>
<feature type="transmembrane region" description="Helical" evidence="14">
    <location>
        <begin position="151"/>
        <end position="176"/>
    </location>
</feature>
<name>A0ABU8ZLK4_9BIFI</name>
<comment type="caution">
    <text evidence="16">The sequence shown here is derived from an EMBL/GenBank/DDBJ whole genome shotgun (WGS) entry which is preliminary data.</text>
</comment>
<dbReference type="PANTHER" id="PTHR23501:SF188">
    <property type="entry name" value="TETRACYCLINE RESISTANCE PROTEIN"/>
    <property type="match status" value="1"/>
</dbReference>
<comment type="function">
    <text evidence="1">Resistance to tetracycline by an active tetracycline efflux. This is an energy-dependent process that decreases the accumulation of the antibiotic in whole cells. This protein functions as a metal-tetracycline/H(+) antiporter.</text>
</comment>
<evidence type="ECO:0000256" key="7">
    <source>
        <dbReference type="ARBA" id="ARBA00022781"/>
    </source>
</evidence>
<proteinExistence type="inferred from homology"/>
<feature type="transmembrane region" description="Helical" evidence="14">
    <location>
        <begin position="32"/>
        <end position="51"/>
    </location>
</feature>
<dbReference type="SUPFAM" id="SSF103473">
    <property type="entry name" value="MFS general substrate transporter"/>
    <property type="match status" value="2"/>
</dbReference>
<dbReference type="PANTHER" id="PTHR23501">
    <property type="entry name" value="MAJOR FACILITATOR SUPERFAMILY"/>
    <property type="match status" value="1"/>
</dbReference>
<evidence type="ECO:0000256" key="6">
    <source>
        <dbReference type="ARBA" id="ARBA00022692"/>
    </source>
</evidence>
<feature type="transmembrane region" description="Helical" evidence="14">
    <location>
        <begin position="402"/>
        <end position="420"/>
    </location>
</feature>
<evidence type="ECO:0000256" key="14">
    <source>
        <dbReference type="SAM" id="Phobius"/>
    </source>
</evidence>
<evidence type="ECO:0000313" key="17">
    <source>
        <dbReference type="Proteomes" id="UP001373159"/>
    </source>
</evidence>
<feature type="transmembrane region" description="Helical" evidence="14">
    <location>
        <begin position="360"/>
        <end position="381"/>
    </location>
</feature>
<feature type="transmembrane region" description="Helical" evidence="14">
    <location>
        <begin position="334"/>
        <end position="354"/>
    </location>
</feature>
<feature type="transmembrane region" description="Helical" evidence="14">
    <location>
        <begin position="297"/>
        <end position="322"/>
    </location>
</feature>
<feature type="transmembrane region" description="Helical" evidence="14">
    <location>
        <begin position="94"/>
        <end position="111"/>
    </location>
</feature>
<dbReference type="Gene3D" id="1.20.1250.20">
    <property type="entry name" value="MFS general substrate transporter like domains"/>
    <property type="match status" value="2"/>
</dbReference>
<evidence type="ECO:0000256" key="12">
    <source>
        <dbReference type="ARBA" id="ARBA00040630"/>
    </source>
</evidence>
<feature type="compositionally biased region" description="Polar residues" evidence="13">
    <location>
        <begin position="10"/>
        <end position="20"/>
    </location>
</feature>
<comment type="subcellular location">
    <subcellularLocation>
        <location evidence="2">Cell membrane</location>
        <topology evidence="2">Multi-pass membrane protein</topology>
    </subcellularLocation>
</comment>
<dbReference type="InterPro" id="IPR011701">
    <property type="entry name" value="MFS"/>
</dbReference>
<reference evidence="16 17" key="1">
    <citation type="submission" date="2024-02" db="EMBL/GenBank/DDBJ databases">
        <title>Bifidobacterium honeyensis sp. nov., isolated from the comb honey.</title>
        <authorList>
            <person name="Liu W."/>
            <person name="Li Y."/>
        </authorList>
    </citation>
    <scope>NUCLEOTIDE SEQUENCE [LARGE SCALE GENOMIC DNA]</scope>
    <source>
        <strain evidence="16 17">IMAU50988</strain>
    </source>
</reference>
<evidence type="ECO:0000259" key="15">
    <source>
        <dbReference type="PROSITE" id="PS50850"/>
    </source>
</evidence>
<evidence type="ECO:0000256" key="9">
    <source>
        <dbReference type="ARBA" id="ARBA00023065"/>
    </source>
</evidence>
<evidence type="ECO:0000313" key="16">
    <source>
        <dbReference type="EMBL" id="MEK0305917.1"/>
    </source>
</evidence>
<evidence type="ECO:0000256" key="5">
    <source>
        <dbReference type="ARBA" id="ARBA00022475"/>
    </source>
</evidence>
<keyword evidence="4" id="KW-0813">Transport</keyword>
<feature type="transmembrane region" description="Helical" evidence="14">
    <location>
        <begin position="236"/>
        <end position="253"/>
    </location>
</feature>
<dbReference type="RefSeq" id="WP_340468471.1">
    <property type="nucleotide sequence ID" value="NZ_JBANBB010000001.1"/>
</dbReference>
<keyword evidence="7" id="KW-0375">Hydrogen ion transport</keyword>
<keyword evidence="8 14" id="KW-1133">Transmembrane helix</keyword>
<evidence type="ECO:0000256" key="11">
    <source>
        <dbReference type="ARBA" id="ARBA00023251"/>
    </source>
</evidence>
<feature type="transmembrane region" description="Helical" evidence="14">
    <location>
        <begin position="273"/>
        <end position="291"/>
    </location>
</feature>
<feature type="transmembrane region" description="Helical" evidence="14">
    <location>
        <begin position="211"/>
        <end position="230"/>
    </location>
</feature>
<dbReference type="InterPro" id="IPR020846">
    <property type="entry name" value="MFS_dom"/>
</dbReference>
<dbReference type="PROSITE" id="PS50850">
    <property type="entry name" value="MFS"/>
    <property type="match status" value="1"/>
</dbReference>
<sequence length="475" mass="50544">MTDTIRETGLTGSRPASTAADNRAKTKKSLPALLTIFLLGTLMIQAFNLVFQNVGDSLGMSANASLISTLPGIVLGVVCMLYGTLCDYISPRKMTLFGIGALVTGSLLGFLGASDFWVVVAARMIQTAGGQVAGSVFLVMAMKYLSDKERAFYLGLFNAVYYASSAVGIFAGGLITSVDWKYLFLVPLLSVFLIPTIARNTPDTGAKGDRIDVFGIALFAVIAGFVAVYFSFPAMWILGVLAALILVFALYVWKGRNPFLSKKFITNGPYMAVLLALFVFYFFNFACVPIYNVIGDGIYHISLGQVSLCLTAVYIVATLFGCFSGAIMSAIGRLPMLILSAVLMVAGCAGSALFITKGFWLLTILACVFIAGITMSYTPLYDSFSATLPQEENGRGIGIGDLMMNTSASIGMAVYSGLMANDHLGSLALPGFGIETGSQAQASNMFWIMCAASLLALAIVLIFHRPMSKQAPQGD</sequence>
<evidence type="ECO:0000256" key="8">
    <source>
        <dbReference type="ARBA" id="ARBA00022989"/>
    </source>
</evidence>
<keyword evidence="17" id="KW-1185">Reference proteome</keyword>
<keyword evidence="10 14" id="KW-0472">Membrane</keyword>
<keyword evidence="5" id="KW-1003">Cell membrane</keyword>
<feature type="transmembrane region" description="Helical" evidence="14">
    <location>
        <begin position="63"/>
        <end position="82"/>
    </location>
</feature>
<protein>
    <recommendedName>
        <fullName evidence="12">Tetracycline resistance protein</fullName>
    </recommendedName>
</protein>
<feature type="region of interest" description="Disordered" evidence="13">
    <location>
        <begin position="1"/>
        <end position="23"/>
    </location>
</feature>
<organism evidence="16 17">
    <name type="scientific">Bifidobacterium favimelis</name>
    <dbReference type="NCBI Taxonomy" id="3122979"/>
    <lineage>
        <taxon>Bacteria</taxon>
        <taxon>Bacillati</taxon>
        <taxon>Actinomycetota</taxon>
        <taxon>Actinomycetes</taxon>
        <taxon>Bifidobacteriales</taxon>
        <taxon>Bifidobacteriaceae</taxon>
        <taxon>Bifidobacterium</taxon>
    </lineage>
</organism>
<gene>
    <name evidence="16" type="ORF">V8P97_00265</name>
</gene>
<keyword evidence="9" id="KW-0406">Ion transport</keyword>
<evidence type="ECO:0000256" key="1">
    <source>
        <dbReference type="ARBA" id="ARBA00003279"/>
    </source>
</evidence>
<feature type="transmembrane region" description="Helical" evidence="14">
    <location>
        <begin position="182"/>
        <end position="199"/>
    </location>
</feature>
<accession>A0ABU8ZLK4</accession>
<dbReference type="PRINTS" id="PR01036">
    <property type="entry name" value="TCRTETB"/>
</dbReference>
<keyword evidence="6 14" id="KW-0812">Transmembrane</keyword>
<evidence type="ECO:0000256" key="3">
    <source>
        <dbReference type="ARBA" id="ARBA00007520"/>
    </source>
</evidence>
<dbReference type="EMBL" id="JBANBB010000001">
    <property type="protein sequence ID" value="MEK0305917.1"/>
    <property type="molecule type" value="Genomic_DNA"/>
</dbReference>
<feature type="transmembrane region" description="Helical" evidence="14">
    <location>
        <begin position="445"/>
        <end position="463"/>
    </location>
</feature>
<feature type="transmembrane region" description="Helical" evidence="14">
    <location>
        <begin position="117"/>
        <end position="139"/>
    </location>
</feature>
<feature type="domain" description="Major facilitator superfamily (MFS) profile" evidence="15">
    <location>
        <begin position="29"/>
        <end position="468"/>
    </location>
</feature>
<dbReference type="Pfam" id="PF07690">
    <property type="entry name" value="MFS_1"/>
    <property type="match status" value="2"/>
</dbReference>
<evidence type="ECO:0000256" key="4">
    <source>
        <dbReference type="ARBA" id="ARBA00022449"/>
    </source>
</evidence>
<evidence type="ECO:0000256" key="13">
    <source>
        <dbReference type="SAM" id="MobiDB-lite"/>
    </source>
</evidence>
<dbReference type="Proteomes" id="UP001373159">
    <property type="component" value="Unassembled WGS sequence"/>
</dbReference>
<evidence type="ECO:0000256" key="10">
    <source>
        <dbReference type="ARBA" id="ARBA00023136"/>
    </source>
</evidence>